<reference evidence="2 3" key="1">
    <citation type="journal article" date="2019" name="Nat. Microbiol.">
        <title>Mediterranean grassland soil C-N compound turnover is dependent on rainfall and depth, and is mediated by genomically divergent microorganisms.</title>
        <authorList>
            <person name="Diamond S."/>
            <person name="Andeer P.F."/>
            <person name="Li Z."/>
            <person name="Crits-Christoph A."/>
            <person name="Burstein D."/>
            <person name="Anantharaman K."/>
            <person name="Lane K.R."/>
            <person name="Thomas B.C."/>
            <person name="Pan C."/>
            <person name="Northen T.R."/>
            <person name="Banfield J.F."/>
        </authorList>
    </citation>
    <scope>NUCLEOTIDE SEQUENCE [LARGE SCALE GENOMIC DNA]</scope>
    <source>
        <strain evidence="2">NP_4</strain>
    </source>
</reference>
<feature type="transmembrane region" description="Helical" evidence="1">
    <location>
        <begin position="133"/>
        <end position="155"/>
    </location>
</feature>
<keyword evidence="1" id="KW-1133">Transmembrane helix</keyword>
<feature type="transmembrane region" description="Helical" evidence="1">
    <location>
        <begin position="167"/>
        <end position="187"/>
    </location>
</feature>
<dbReference type="EMBL" id="VBAL01000122">
    <property type="protein sequence ID" value="TMJ00199.1"/>
    <property type="molecule type" value="Genomic_DNA"/>
</dbReference>
<dbReference type="Proteomes" id="UP000319353">
    <property type="component" value="Unassembled WGS sequence"/>
</dbReference>
<evidence type="ECO:0000313" key="2">
    <source>
        <dbReference type="EMBL" id="TMJ00199.1"/>
    </source>
</evidence>
<feature type="transmembrane region" description="Helical" evidence="1">
    <location>
        <begin position="110"/>
        <end position="127"/>
    </location>
</feature>
<organism evidence="2 3">
    <name type="scientific">Candidatus Segetimicrobium genomatis</name>
    <dbReference type="NCBI Taxonomy" id="2569760"/>
    <lineage>
        <taxon>Bacteria</taxon>
        <taxon>Bacillati</taxon>
        <taxon>Candidatus Sysuimicrobiota</taxon>
        <taxon>Candidatus Sysuimicrobiia</taxon>
        <taxon>Candidatus Sysuimicrobiales</taxon>
        <taxon>Candidatus Segetimicrobiaceae</taxon>
        <taxon>Candidatus Segetimicrobium</taxon>
    </lineage>
</organism>
<gene>
    <name evidence="2" type="ORF">E6H01_10120</name>
</gene>
<dbReference type="AlphaFoldDB" id="A0A537KWU3"/>
<sequence length="240" mass="25375">MNPVLRADVRYRLGSPKALVLHTIFLIVVALLTFLSLPPELGRLDELRQEGLLLAFLVVSTVLTMYFTSACACGEIGIEGEKSVWDLAASTFPAGTIAAGKVLSSASFAMLQWALAGPFIAVVAGIRGEPLAVFLRAALVGIPAATAIGAAGTLYSAEFESDFARSFAHWATLLAVVVGANALPAPWHALSPVRALAVVVREGARPVVWLVASAYAIAAIVCVGLVRRRVERMRLEARTP</sequence>
<feature type="transmembrane region" description="Helical" evidence="1">
    <location>
        <begin position="51"/>
        <end position="78"/>
    </location>
</feature>
<comment type="caution">
    <text evidence="2">The sequence shown here is derived from an EMBL/GenBank/DDBJ whole genome shotgun (WGS) entry which is preliminary data.</text>
</comment>
<accession>A0A537KWU3</accession>
<feature type="transmembrane region" description="Helical" evidence="1">
    <location>
        <begin position="207"/>
        <end position="226"/>
    </location>
</feature>
<name>A0A537KWU3_9BACT</name>
<keyword evidence="1" id="KW-0472">Membrane</keyword>
<keyword evidence="1" id="KW-0812">Transmembrane</keyword>
<evidence type="ECO:0000256" key="1">
    <source>
        <dbReference type="SAM" id="Phobius"/>
    </source>
</evidence>
<proteinExistence type="predicted"/>
<evidence type="ECO:0000313" key="3">
    <source>
        <dbReference type="Proteomes" id="UP000319353"/>
    </source>
</evidence>
<feature type="transmembrane region" description="Helical" evidence="1">
    <location>
        <begin position="20"/>
        <end position="39"/>
    </location>
</feature>
<protein>
    <submittedName>
        <fullName evidence="2">Uncharacterized protein</fullName>
    </submittedName>
</protein>